<sequence>MIALERSPSGLARTAFEALEEFANPKAAHRRRKADRHLALAKGRKALIRLKSTPHDQKVRAPHLAAAIAAIETLEAAVLSLDAITHRLTDAQELLDAADTPAAGEVGGRPDEDNGTRALLAERYDELRDDITRIASTAYAGRTNLLDGLGGQLEVPLDGTGRAKAIIPGVNASVSSTDNPSGIDLPPPEMAFATAQERETIARALSAAIQQTSAFAARFEVDAALMAARVQPPRR</sequence>
<dbReference type="Proteomes" id="UP000032160">
    <property type="component" value="Chromosome I"/>
</dbReference>
<reference evidence="1 2" key="1">
    <citation type="journal article" date="2014" name="Front. Genet.">
        <title>Genome and metabolic network of "Candidatus Phaeomarinobacter ectocarpi" Ec32, a new candidate genus of Alphaproteobacteria frequently associated with brown algae.</title>
        <authorList>
            <person name="Dittami S.M."/>
            <person name="Barbeyron T."/>
            <person name="Boyen C."/>
            <person name="Cambefort J."/>
            <person name="Collet G."/>
            <person name="Delage L."/>
            <person name="Gobet A."/>
            <person name="Groisillier A."/>
            <person name="Leblanc C."/>
            <person name="Michel G."/>
            <person name="Scornet D."/>
            <person name="Siegel A."/>
            <person name="Tapia J.E."/>
            <person name="Tonon T."/>
        </authorList>
    </citation>
    <scope>NUCLEOTIDE SEQUENCE [LARGE SCALE GENOMIC DNA]</scope>
    <source>
        <strain evidence="1 2">Ec32</strain>
    </source>
</reference>
<evidence type="ECO:0000313" key="2">
    <source>
        <dbReference type="Proteomes" id="UP000032160"/>
    </source>
</evidence>
<dbReference type="RefSeq" id="WP_043949644.1">
    <property type="nucleotide sequence ID" value="NZ_HG966617.1"/>
</dbReference>
<dbReference type="STRING" id="1458461.BN1012_Phect568"/>
<dbReference type="Gene3D" id="1.20.1330.10">
    <property type="entry name" value="f41 fragment of flagellin, N-terminal domain"/>
    <property type="match status" value="1"/>
</dbReference>
<protein>
    <submittedName>
        <fullName evidence="1">Uncharacterized protein</fullName>
    </submittedName>
</protein>
<organism evidence="1 2">
    <name type="scientific">Candidatus Phaeomarinibacter ectocarpi</name>
    <dbReference type="NCBI Taxonomy" id="1458461"/>
    <lineage>
        <taxon>Bacteria</taxon>
        <taxon>Pseudomonadati</taxon>
        <taxon>Pseudomonadota</taxon>
        <taxon>Alphaproteobacteria</taxon>
        <taxon>Hyphomicrobiales</taxon>
        <taxon>Parvibaculaceae</taxon>
        <taxon>Candidatus Phaeomarinibacter</taxon>
    </lineage>
</organism>
<proteinExistence type="predicted"/>
<evidence type="ECO:0000313" key="1">
    <source>
        <dbReference type="EMBL" id="CDO58782.1"/>
    </source>
</evidence>
<accession>X5MC44</accession>
<dbReference type="OrthoDB" id="7328309at2"/>
<keyword evidence="2" id="KW-1185">Reference proteome</keyword>
<dbReference type="SUPFAM" id="SSF64518">
    <property type="entry name" value="Phase 1 flagellin"/>
    <property type="match status" value="1"/>
</dbReference>
<dbReference type="EMBL" id="HG966617">
    <property type="protein sequence ID" value="CDO58782.1"/>
    <property type="molecule type" value="Genomic_DNA"/>
</dbReference>
<dbReference type="AlphaFoldDB" id="X5MC44"/>
<dbReference type="HOGENOM" id="CLU_1178522_0_0_5"/>
<gene>
    <name evidence="1" type="ORF">BN1012_Phect568</name>
</gene>
<dbReference type="KEGG" id="pect:BN1012_Phect568"/>
<name>X5MC44_9HYPH</name>